<evidence type="ECO:0000313" key="7">
    <source>
        <dbReference type="Proteomes" id="UP000192917"/>
    </source>
</evidence>
<dbReference type="SUPFAM" id="SSF53756">
    <property type="entry name" value="UDP-Glycosyltransferase/glycogen phosphorylase"/>
    <property type="match status" value="1"/>
</dbReference>
<dbReference type="InterPro" id="IPR028098">
    <property type="entry name" value="Glyco_trans_4-like_N"/>
</dbReference>
<feature type="domain" description="Glycosyltransferase subfamily 4-like N-terminal" evidence="5">
    <location>
        <begin position="62"/>
        <end position="166"/>
    </location>
</feature>
<gene>
    <name evidence="6" type="ORF">SAMN05428998_12481</name>
</gene>
<dbReference type="GO" id="GO:0016757">
    <property type="term" value="F:glycosyltransferase activity"/>
    <property type="evidence" value="ECO:0007669"/>
    <property type="project" value="UniProtKB-KW"/>
</dbReference>
<keyword evidence="7" id="KW-1185">Reference proteome</keyword>
<dbReference type="InterPro" id="IPR001296">
    <property type="entry name" value="Glyco_trans_1"/>
</dbReference>
<keyword evidence="2" id="KW-0328">Glycosyltransferase</keyword>
<dbReference type="Proteomes" id="UP000192917">
    <property type="component" value="Unassembled WGS sequence"/>
</dbReference>
<dbReference type="EMBL" id="FWZX01000024">
    <property type="protein sequence ID" value="SMF63169.1"/>
    <property type="molecule type" value="Genomic_DNA"/>
</dbReference>
<sequence length="363" mass="38719">MRLLVILHESFGANGGIAKFNRDLLTALADWPAVGRLIVLQRDPLPPGTALPARIEMVAGGSKLRLGLAVLRCLLCCPRFDAILCGHLHLLPLAWLARLRFRAPLAAVVHGIDAWQPTGRSLSNALVARLDAVFSVSRLTLERLSAWSGLPGDRGRLLPNCIDLGRFTPGPPDAALAARYGLAGKRVVMTLGRLAAGERYKGVDELLAILPRLRLRHPDLVYLVAGDGPDRARLEAKAGDLGLAEAVVFAGFVAEADKASLYRLADAFVLCGHGEGFGIVLLEAMACGVPVVASLRDGSREAVADGRLGLLADPDDPDSLTAAVETALARPKERPDGLEVFSYPAFAGRVRDLVDDLARHESL</sequence>
<keyword evidence="3 6" id="KW-0808">Transferase</keyword>
<evidence type="ECO:0000256" key="1">
    <source>
        <dbReference type="ARBA" id="ARBA00009481"/>
    </source>
</evidence>
<organism evidence="6 7">
    <name type="scientific">Tistlia consotensis USBA 355</name>
    <dbReference type="NCBI Taxonomy" id="560819"/>
    <lineage>
        <taxon>Bacteria</taxon>
        <taxon>Pseudomonadati</taxon>
        <taxon>Pseudomonadota</taxon>
        <taxon>Alphaproteobacteria</taxon>
        <taxon>Rhodospirillales</taxon>
        <taxon>Rhodovibrionaceae</taxon>
        <taxon>Tistlia</taxon>
    </lineage>
</organism>
<evidence type="ECO:0000313" key="6">
    <source>
        <dbReference type="EMBL" id="SMF63169.1"/>
    </source>
</evidence>
<dbReference type="Pfam" id="PF00534">
    <property type="entry name" value="Glycos_transf_1"/>
    <property type="match status" value="1"/>
</dbReference>
<accession>A0A1Y6CMW0</accession>
<dbReference type="AlphaFoldDB" id="A0A1Y6CMW0"/>
<evidence type="ECO:0000259" key="5">
    <source>
        <dbReference type="Pfam" id="PF13439"/>
    </source>
</evidence>
<dbReference type="CDD" id="cd03801">
    <property type="entry name" value="GT4_PimA-like"/>
    <property type="match status" value="1"/>
</dbReference>
<feature type="domain" description="Glycosyl transferase family 1" evidence="4">
    <location>
        <begin position="185"/>
        <end position="334"/>
    </location>
</feature>
<proteinExistence type="inferred from homology"/>
<reference evidence="6 7" key="1">
    <citation type="submission" date="2017-04" db="EMBL/GenBank/DDBJ databases">
        <authorList>
            <person name="Afonso C.L."/>
            <person name="Miller P.J."/>
            <person name="Scott M.A."/>
            <person name="Spackman E."/>
            <person name="Goraichik I."/>
            <person name="Dimitrov K.M."/>
            <person name="Suarez D.L."/>
            <person name="Swayne D.E."/>
        </authorList>
    </citation>
    <scope>NUCLEOTIDE SEQUENCE [LARGE SCALE GENOMIC DNA]</scope>
    <source>
        <strain evidence="6 7">USBA 355</strain>
    </source>
</reference>
<comment type="similarity">
    <text evidence="1">Belongs to the glycosyltransferase group 1 family. Glycosyltransferase 4 subfamily.</text>
</comment>
<dbReference type="RefSeq" id="WP_085125131.1">
    <property type="nucleotide sequence ID" value="NZ_FWZX01000024.1"/>
</dbReference>
<name>A0A1Y6CMW0_9PROT</name>
<dbReference type="STRING" id="560819.SAMN05428998_12481"/>
<evidence type="ECO:0000256" key="3">
    <source>
        <dbReference type="ARBA" id="ARBA00022679"/>
    </source>
</evidence>
<evidence type="ECO:0000259" key="4">
    <source>
        <dbReference type="Pfam" id="PF00534"/>
    </source>
</evidence>
<dbReference type="Pfam" id="PF13439">
    <property type="entry name" value="Glyco_transf_4"/>
    <property type="match status" value="1"/>
</dbReference>
<protein>
    <submittedName>
        <fullName evidence="6">Glycosyltransferase involved in cell wall bisynthesis</fullName>
    </submittedName>
</protein>
<dbReference type="PANTHER" id="PTHR12526">
    <property type="entry name" value="GLYCOSYLTRANSFERASE"/>
    <property type="match status" value="1"/>
</dbReference>
<dbReference type="Gene3D" id="3.40.50.2000">
    <property type="entry name" value="Glycogen Phosphorylase B"/>
    <property type="match status" value="2"/>
</dbReference>
<dbReference type="PANTHER" id="PTHR12526:SF640">
    <property type="entry name" value="COLANIC ACID BIOSYNTHESIS GLYCOSYLTRANSFERASE WCAL-RELATED"/>
    <property type="match status" value="1"/>
</dbReference>
<evidence type="ECO:0000256" key="2">
    <source>
        <dbReference type="ARBA" id="ARBA00022676"/>
    </source>
</evidence>